<evidence type="ECO:0000259" key="1">
    <source>
        <dbReference type="Pfam" id="PF08000"/>
    </source>
</evidence>
<dbReference type="EMBL" id="ACEO02000002">
    <property type="protein sequence ID" value="EFC52777.1"/>
    <property type="molecule type" value="Genomic_DNA"/>
</dbReference>
<gene>
    <name evidence="2" type="ORF">NEISUBOT_03613</name>
</gene>
<dbReference type="InterPro" id="IPR012544">
    <property type="entry name" value="PHb"/>
</dbReference>
<dbReference type="Proteomes" id="UP000004621">
    <property type="component" value="Unassembled WGS sequence"/>
</dbReference>
<evidence type="ECO:0000313" key="3">
    <source>
        <dbReference type="Proteomes" id="UP000004621"/>
    </source>
</evidence>
<dbReference type="SUPFAM" id="SSF50729">
    <property type="entry name" value="PH domain-like"/>
    <property type="match status" value="1"/>
</dbReference>
<name>A0A9W5MZU3_NEISU</name>
<reference evidence="2 3" key="1">
    <citation type="submission" date="2010-01" db="EMBL/GenBank/DDBJ databases">
        <authorList>
            <person name="Weinstock G."/>
            <person name="Sodergren E."/>
            <person name="Clifton S."/>
            <person name="Fulton L."/>
            <person name="Fulton B."/>
            <person name="Courtney L."/>
            <person name="Fronick C."/>
            <person name="Harrison M."/>
            <person name="Strong C."/>
            <person name="Farmer C."/>
            <person name="Delahaunty K."/>
            <person name="Markovic C."/>
            <person name="Hall O."/>
            <person name="Minx P."/>
            <person name="Tomlinson C."/>
            <person name="Mitreva M."/>
            <person name="Nelson J."/>
            <person name="Hou S."/>
            <person name="Wollam A."/>
            <person name="Pepin K.H."/>
            <person name="Johnson M."/>
            <person name="Bhonagiri V."/>
            <person name="Nash W.E."/>
            <person name="Warren W."/>
            <person name="Chinwalla A."/>
            <person name="Mardis E.R."/>
            <person name="Wilson R.K."/>
        </authorList>
    </citation>
    <scope>NUCLEOTIDE SEQUENCE [LARGE SCALE GENOMIC DNA]</scope>
    <source>
        <strain evidence="2 3">NJ9703</strain>
    </source>
</reference>
<dbReference type="PANTHER" id="PTHR35796:SF3">
    <property type="entry name" value="BHLH DOMAIN-CONTAINING PROTEIN"/>
    <property type="match status" value="1"/>
</dbReference>
<organism evidence="2 3">
    <name type="scientific">Neisseria subflava NJ9703</name>
    <dbReference type="NCBI Taxonomy" id="546268"/>
    <lineage>
        <taxon>Bacteria</taxon>
        <taxon>Pseudomonadati</taxon>
        <taxon>Pseudomonadota</taxon>
        <taxon>Betaproteobacteria</taxon>
        <taxon>Neisseriales</taxon>
        <taxon>Neisseriaceae</taxon>
        <taxon>Neisseria</taxon>
    </lineage>
</organism>
<dbReference type="AlphaFoldDB" id="A0A9W5MZU3"/>
<proteinExistence type="predicted"/>
<dbReference type="Pfam" id="PF08000">
    <property type="entry name" value="bPH_1"/>
    <property type="match status" value="1"/>
</dbReference>
<dbReference type="CDD" id="cd13225">
    <property type="entry name" value="PH-like_bacteria"/>
    <property type="match status" value="1"/>
</dbReference>
<dbReference type="Gene3D" id="2.30.29.50">
    <property type="entry name" value="Bacterial Pleckstrin homology domain"/>
    <property type="match status" value="1"/>
</dbReference>
<feature type="domain" description="Bacterial Pleckstrin homology" evidence="1">
    <location>
        <begin position="2"/>
        <end position="124"/>
    </location>
</feature>
<dbReference type="PANTHER" id="PTHR35796">
    <property type="entry name" value="HYPOTHETICAL CYTOSOLIC PROTEIN"/>
    <property type="match status" value="1"/>
</dbReference>
<accession>A0A9W5MZU3</accession>
<comment type="caution">
    <text evidence="2">The sequence shown here is derived from an EMBL/GenBank/DDBJ whole genome shotgun (WGS) entry which is preliminary data.</text>
</comment>
<protein>
    <recommendedName>
        <fullName evidence="1">Bacterial Pleckstrin homology domain-containing protein</fullName>
    </recommendedName>
</protein>
<dbReference type="RefSeq" id="WP_004519323.1">
    <property type="nucleotide sequence ID" value="NZ_ACEO02000002.1"/>
</dbReference>
<sequence>MGLFSGLLGNASQKDADAVERDLANILIDGEQVKMAFSLVRDLIVFTEYRLVLVDKQGLTGKKVSYRSIPYRSVSRFSVETSGHFDLDAELKIWVSSGEVPTETLQFKSDKSVIAIQKALAEAVLKPSK</sequence>
<evidence type="ECO:0000313" key="2">
    <source>
        <dbReference type="EMBL" id="EFC52777.1"/>
    </source>
</evidence>
<dbReference type="InterPro" id="IPR037063">
    <property type="entry name" value="PHb_sf"/>
</dbReference>